<evidence type="ECO:0000256" key="5">
    <source>
        <dbReference type="ARBA" id="ARBA00023136"/>
    </source>
</evidence>
<evidence type="ECO:0000256" key="1">
    <source>
        <dbReference type="ARBA" id="ARBA00004651"/>
    </source>
</evidence>
<dbReference type="InterPro" id="IPR000515">
    <property type="entry name" value="MetI-like"/>
</dbReference>
<dbReference type="PANTHER" id="PTHR35936">
    <property type="entry name" value="MEMBRANE-BOUND LYTIC MUREIN TRANSGLYCOSYLASE F"/>
    <property type="match status" value="1"/>
</dbReference>
<keyword evidence="5 6" id="KW-0472">Membrane</keyword>
<dbReference type="eggNOG" id="COG0765">
    <property type="taxonomic scope" value="Bacteria"/>
</dbReference>
<feature type="transmembrane region" description="Helical" evidence="6">
    <location>
        <begin position="530"/>
        <end position="553"/>
    </location>
</feature>
<reference evidence="8" key="1">
    <citation type="submission" date="2014-02" db="EMBL/GenBank/DDBJ databases">
        <title>Expanding our view of genomic diversity in Candidatus Accumulibacter clades.</title>
        <authorList>
            <person name="Skennerton C.T."/>
            <person name="Barr J.J."/>
            <person name="Slater F.R."/>
            <person name="Bond P.L."/>
            <person name="Tyson G.W."/>
        </authorList>
    </citation>
    <scope>NUCLEOTIDE SEQUENCE [LARGE SCALE GENOMIC DNA]</scope>
</reference>
<keyword evidence="9" id="KW-1185">Reference proteome</keyword>
<evidence type="ECO:0000313" key="9">
    <source>
        <dbReference type="Proteomes" id="UP000022141"/>
    </source>
</evidence>
<evidence type="ECO:0000259" key="7">
    <source>
        <dbReference type="SMART" id="SM00062"/>
    </source>
</evidence>
<gene>
    <name evidence="8" type="ORF">AW11_00462</name>
</gene>
<dbReference type="SMART" id="SM00062">
    <property type="entry name" value="PBPb"/>
    <property type="match status" value="1"/>
</dbReference>
<name>A0A011QNI8_ACCRE</name>
<sequence>MRAPGWRSHPHPANGSKAAVMARRLLLLAVWLFPLLALACGRTALAAPPTPADRLDLIEKRGALIAGVKSDYPPFGMRDGNGRLIGFEADLAGELARRLGVRLQLVAVTSTNRLQKLEEGAIDVVIATLGDTPQRREIATLVEPSYYASGATVVAPPNSHLSTWADLRGRKVCATQGAYFNRPMAQRFLLELQVFNGTRDTRLALRDGRCDAWLYDDTGIVGLLADSDLANYETPLPSMMVSPWAIALAASERGSRLEQVISDTIADWHRSGWLIAAEQRWAIKPSRFLVDMRELWTRLQPDGRPLCTRQSKADGDQWPAECRNRFLLSSADVDGIQRFGLLLKERAGFDVSIIHDAYDRSLFLHGLWVTLQLMVACIAGSLAVGCLGALAAEAGLPWLRGLVRSFAALARMTPPLLLIYLVSFGVGHVIVSRFGWTFDGAAIAIVCLSTYTGCAIVSALLDATAVLRQQQAGFALRWRTLAQSLRLAYAPVVASLINVVKATGMASVIAVPELVSAATAIVAERGNAAVMMNVLMITYFLLVLAVVQFFNLLERRILRRGEH</sequence>
<dbReference type="AlphaFoldDB" id="A0A011QNI8"/>
<protein>
    <recommendedName>
        <fullName evidence="7">Solute-binding protein family 3/N-terminal domain-containing protein</fullName>
    </recommendedName>
</protein>
<dbReference type="Gene3D" id="3.40.190.10">
    <property type="entry name" value="Periplasmic binding protein-like II"/>
    <property type="match status" value="2"/>
</dbReference>
<accession>A0A011QNI8</accession>
<keyword evidence="2 6" id="KW-0812">Transmembrane</keyword>
<comment type="caution">
    <text evidence="8">The sequence shown here is derived from an EMBL/GenBank/DDBJ whole genome shotgun (WGS) entry which is preliminary data.</text>
</comment>
<evidence type="ECO:0000256" key="3">
    <source>
        <dbReference type="ARBA" id="ARBA00022729"/>
    </source>
</evidence>
<dbReference type="GO" id="GO:0005886">
    <property type="term" value="C:plasma membrane"/>
    <property type="evidence" value="ECO:0007669"/>
    <property type="project" value="UniProtKB-SubCell"/>
</dbReference>
<dbReference type="Pfam" id="PF00497">
    <property type="entry name" value="SBP_bac_3"/>
    <property type="match status" value="1"/>
</dbReference>
<dbReference type="SUPFAM" id="SSF161098">
    <property type="entry name" value="MetI-like"/>
    <property type="match status" value="1"/>
</dbReference>
<dbReference type="EMBL" id="JEMY01000004">
    <property type="protein sequence ID" value="EXI90605.1"/>
    <property type="molecule type" value="Genomic_DNA"/>
</dbReference>
<evidence type="ECO:0000256" key="6">
    <source>
        <dbReference type="SAM" id="Phobius"/>
    </source>
</evidence>
<feature type="transmembrane region" description="Helical" evidence="6">
    <location>
        <begin position="367"/>
        <end position="396"/>
    </location>
</feature>
<dbReference type="PATRIC" id="fig|1454004.3.peg.475"/>
<dbReference type="InterPro" id="IPR001638">
    <property type="entry name" value="Solute-binding_3/MltF_N"/>
</dbReference>
<feature type="domain" description="Solute-binding protein family 3/N-terminal" evidence="7">
    <location>
        <begin position="63"/>
        <end position="285"/>
    </location>
</feature>
<feature type="transmembrane region" description="Helical" evidence="6">
    <location>
        <begin position="487"/>
        <end position="510"/>
    </location>
</feature>
<evidence type="ECO:0000313" key="8">
    <source>
        <dbReference type="EMBL" id="EXI90605.1"/>
    </source>
</evidence>
<dbReference type="Proteomes" id="UP000022141">
    <property type="component" value="Unassembled WGS sequence"/>
</dbReference>
<dbReference type="Gene3D" id="1.10.3720.10">
    <property type="entry name" value="MetI-like"/>
    <property type="match status" value="1"/>
</dbReference>
<comment type="subcellular location">
    <subcellularLocation>
        <location evidence="1">Cell membrane</location>
        <topology evidence="1">Multi-pass membrane protein</topology>
    </subcellularLocation>
</comment>
<dbReference type="SUPFAM" id="SSF53850">
    <property type="entry name" value="Periplasmic binding protein-like II"/>
    <property type="match status" value="1"/>
</dbReference>
<dbReference type="CDD" id="cd06261">
    <property type="entry name" value="TM_PBP2"/>
    <property type="match status" value="1"/>
</dbReference>
<dbReference type="PANTHER" id="PTHR35936:SF37">
    <property type="entry name" value="AMINO ACID ABC TRANSPORTER SUBSTRATE-BINDING PROTEIN"/>
    <property type="match status" value="1"/>
</dbReference>
<evidence type="ECO:0000256" key="2">
    <source>
        <dbReference type="ARBA" id="ARBA00022692"/>
    </source>
</evidence>
<keyword evidence="3" id="KW-0732">Signal</keyword>
<dbReference type="InterPro" id="IPR035906">
    <property type="entry name" value="MetI-like_sf"/>
</dbReference>
<keyword evidence="4 6" id="KW-1133">Transmembrane helix</keyword>
<dbReference type="GO" id="GO:0055085">
    <property type="term" value="P:transmembrane transport"/>
    <property type="evidence" value="ECO:0007669"/>
    <property type="project" value="InterPro"/>
</dbReference>
<dbReference type="eggNOG" id="COG0834">
    <property type="taxonomic scope" value="Bacteria"/>
</dbReference>
<organism evidence="8 9">
    <name type="scientific">Accumulibacter regalis</name>
    <dbReference type="NCBI Taxonomy" id="522306"/>
    <lineage>
        <taxon>Bacteria</taxon>
        <taxon>Pseudomonadati</taxon>
        <taxon>Pseudomonadota</taxon>
        <taxon>Betaproteobacteria</taxon>
        <taxon>Candidatus Accumulibacter</taxon>
    </lineage>
</organism>
<dbReference type="STRING" id="1454004.AW11_00462"/>
<feature type="transmembrane region" description="Helical" evidence="6">
    <location>
        <begin position="442"/>
        <end position="467"/>
    </location>
</feature>
<evidence type="ECO:0000256" key="4">
    <source>
        <dbReference type="ARBA" id="ARBA00022989"/>
    </source>
</evidence>
<proteinExistence type="predicted"/>